<proteinExistence type="predicted"/>
<reference evidence="1 2" key="1">
    <citation type="journal article" date="2021" name="ISME J.">
        <title>Genomic evolution of the class Acidithiobacillia: deep-branching Proteobacteria living in extreme acidic conditions.</title>
        <authorList>
            <person name="Moya-Beltran A."/>
            <person name="Beard S."/>
            <person name="Rojas-Villalobos C."/>
            <person name="Issotta F."/>
            <person name="Gallardo Y."/>
            <person name="Ulloa R."/>
            <person name="Giaveno A."/>
            <person name="Degli Esposti M."/>
            <person name="Johnson D.B."/>
            <person name="Quatrini R."/>
        </authorList>
    </citation>
    <scope>NUCLEOTIDE SEQUENCE [LARGE SCALE GENOMIC DNA]</scope>
    <source>
        <strain evidence="1 2">CF3</strain>
    </source>
</reference>
<keyword evidence="2" id="KW-1185">Reference proteome</keyword>
<evidence type="ECO:0000313" key="1">
    <source>
        <dbReference type="EMBL" id="XRP72046.1"/>
    </source>
</evidence>
<name>A0ACD5IEN0_9PROT</name>
<protein>
    <submittedName>
        <fullName evidence="1">Uncharacterized protein</fullName>
    </submittedName>
</protein>
<dbReference type="Proteomes" id="UP001196097">
    <property type="component" value="Chromosome"/>
</dbReference>
<dbReference type="EMBL" id="CP130946">
    <property type="protein sequence ID" value="XRP72046.1"/>
    <property type="molecule type" value="Genomic_DNA"/>
</dbReference>
<organism evidence="1 2">
    <name type="scientific">Acidithiobacillus ferruginosus</name>
    <dbReference type="NCBI Taxonomy" id="3063951"/>
    <lineage>
        <taxon>Bacteria</taxon>
        <taxon>Pseudomonadati</taxon>
        <taxon>Pseudomonadota</taxon>
        <taxon>Acidithiobacillia</taxon>
        <taxon>Acidithiobacillales</taxon>
        <taxon>Acidithiobacillaceae</taxon>
        <taxon>Acidithiobacillus</taxon>
    </lineage>
</organism>
<evidence type="ECO:0000313" key="2">
    <source>
        <dbReference type="Proteomes" id="UP001196097"/>
    </source>
</evidence>
<gene>
    <name evidence="1" type="ORF">HF292_009525</name>
</gene>
<accession>A0ACD5IEN0</accession>
<sequence length="88" mass="9428">MAITIQTATGRWLEIKELRIRRPVFPAAGTPPLQAQPRYGIPAGLKPALDMLPGENRANVPDPGLGLTVRSGLLFDLDLAAFHGLLSS</sequence>